<gene>
    <name evidence="2" type="ORF">FA13DRAFT_1576875</name>
</gene>
<dbReference type="Proteomes" id="UP000298030">
    <property type="component" value="Unassembled WGS sequence"/>
</dbReference>
<accession>A0A4Y7SR40</accession>
<feature type="non-terminal residue" evidence="2">
    <location>
        <position position="1"/>
    </location>
</feature>
<keyword evidence="3" id="KW-1185">Reference proteome</keyword>
<feature type="region of interest" description="Disordered" evidence="1">
    <location>
        <begin position="156"/>
        <end position="196"/>
    </location>
</feature>
<dbReference type="AlphaFoldDB" id="A0A4Y7SR40"/>
<protein>
    <submittedName>
        <fullName evidence="2">Uncharacterized protein</fullName>
    </submittedName>
</protein>
<evidence type="ECO:0000256" key="1">
    <source>
        <dbReference type="SAM" id="MobiDB-lite"/>
    </source>
</evidence>
<reference evidence="2 3" key="1">
    <citation type="journal article" date="2019" name="Nat. Ecol. Evol.">
        <title>Megaphylogeny resolves global patterns of mushroom evolution.</title>
        <authorList>
            <person name="Varga T."/>
            <person name="Krizsan K."/>
            <person name="Foldi C."/>
            <person name="Dima B."/>
            <person name="Sanchez-Garcia M."/>
            <person name="Sanchez-Ramirez S."/>
            <person name="Szollosi G.J."/>
            <person name="Szarkandi J.G."/>
            <person name="Papp V."/>
            <person name="Albert L."/>
            <person name="Andreopoulos W."/>
            <person name="Angelini C."/>
            <person name="Antonin V."/>
            <person name="Barry K.W."/>
            <person name="Bougher N.L."/>
            <person name="Buchanan P."/>
            <person name="Buyck B."/>
            <person name="Bense V."/>
            <person name="Catcheside P."/>
            <person name="Chovatia M."/>
            <person name="Cooper J."/>
            <person name="Damon W."/>
            <person name="Desjardin D."/>
            <person name="Finy P."/>
            <person name="Geml J."/>
            <person name="Haridas S."/>
            <person name="Hughes K."/>
            <person name="Justo A."/>
            <person name="Karasinski D."/>
            <person name="Kautmanova I."/>
            <person name="Kiss B."/>
            <person name="Kocsube S."/>
            <person name="Kotiranta H."/>
            <person name="LaButti K.M."/>
            <person name="Lechner B.E."/>
            <person name="Liimatainen K."/>
            <person name="Lipzen A."/>
            <person name="Lukacs Z."/>
            <person name="Mihaltcheva S."/>
            <person name="Morgado L.N."/>
            <person name="Niskanen T."/>
            <person name="Noordeloos M.E."/>
            <person name="Ohm R.A."/>
            <person name="Ortiz-Santana B."/>
            <person name="Ovrebo C."/>
            <person name="Racz N."/>
            <person name="Riley R."/>
            <person name="Savchenko A."/>
            <person name="Shiryaev A."/>
            <person name="Soop K."/>
            <person name="Spirin V."/>
            <person name="Szebenyi C."/>
            <person name="Tomsovsky M."/>
            <person name="Tulloss R.E."/>
            <person name="Uehling J."/>
            <person name="Grigoriev I.V."/>
            <person name="Vagvolgyi C."/>
            <person name="Papp T."/>
            <person name="Martin F.M."/>
            <person name="Miettinen O."/>
            <person name="Hibbett D.S."/>
            <person name="Nagy L.G."/>
        </authorList>
    </citation>
    <scope>NUCLEOTIDE SEQUENCE [LARGE SCALE GENOMIC DNA]</scope>
    <source>
        <strain evidence="2 3">FP101781</strain>
    </source>
</reference>
<sequence length="445" mass="51387">NFSMTDYASQGKTREYNVVELTKNHTYHGIYTSLSRGSSARGTLILGEWNDNEYKIRSGISGYLRQEFRELNMLDHLTTLRYEKKLHESVKGDLRYPLLKSYTAYYKNTNIFKEWHSSLKPQHDNEDLVPEPEAAKNDHLWDSSIMVRKLTRDGAIQKSKEAKPKVRKANQKRSQQETPKSDSKKPSKRIKSSQTSLSTSQRSIKWDSEDFSCAYDSLFTLLYSIWVGDIVYWNSVFGNQSRLMKSLSQQFLKVQSLKLNLEQARDAVRLKLRKMDKHKFPAGKQGIYLSDLVSAIFSNEMLGQSMIECTHCGNISSGHISTHNLHTVTTLSTNNFRRSQLGPDYKIEDALYLQHGLIRQRCEACRNHLTCQLQVKDRAPLLCFGIEDEHLKIGLLIRIHHHKGTDYYRVRGLIYGGDFHFTARIVDKQGQVWYADGMNQQDSCV</sequence>
<evidence type="ECO:0000313" key="2">
    <source>
        <dbReference type="EMBL" id="TEB24181.1"/>
    </source>
</evidence>
<dbReference type="EMBL" id="QPFP01000069">
    <property type="protein sequence ID" value="TEB24181.1"/>
    <property type="molecule type" value="Genomic_DNA"/>
</dbReference>
<proteinExistence type="predicted"/>
<evidence type="ECO:0000313" key="3">
    <source>
        <dbReference type="Proteomes" id="UP000298030"/>
    </source>
</evidence>
<comment type="caution">
    <text evidence="2">The sequence shown here is derived from an EMBL/GenBank/DDBJ whole genome shotgun (WGS) entry which is preliminary data.</text>
</comment>
<feature type="non-terminal residue" evidence="2">
    <location>
        <position position="445"/>
    </location>
</feature>
<dbReference type="OrthoDB" id="3247165at2759"/>
<organism evidence="2 3">
    <name type="scientific">Coprinellus micaceus</name>
    <name type="common">Glistening ink-cap mushroom</name>
    <name type="synonym">Coprinus micaceus</name>
    <dbReference type="NCBI Taxonomy" id="71717"/>
    <lineage>
        <taxon>Eukaryota</taxon>
        <taxon>Fungi</taxon>
        <taxon>Dikarya</taxon>
        <taxon>Basidiomycota</taxon>
        <taxon>Agaricomycotina</taxon>
        <taxon>Agaricomycetes</taxon>
        <taxon>Agaricomycetidae</taxon>
        <taxon>Agaricales</taxon>
        <taxon>Agaricineae</taxon>
        <taxon>Psathyrellaceae</taxon>
        <taxon>Coprinellus</taxon>
    </lineage>
</organism>
<name>A0A4Y7SR40_COPMI</name>